<name>A0ABR2SU04_9ROSI</name>
<dbReference type="Proteomes" id="UP001396334">
    <property type="component" value="Unassembled WGS sequence"/>
</dbReference>
<sequence length="67" mass="7784">MNAWERARERLTKQLGGYCGGFPTFATPLHVICKKRWLQLSFDGWIQGNGNYQWNSVKMILKLGLRV</sequence>
<protein>
    <submittedName>
        <fullName evidence="1">Uncharacterized protein</fullName>
    </submittedName>
</protein>
<gene>
    <name evidence="1" type="ORF">V6N11_025882</name>
</gene>
<comment type="caution">
    <text evidence="1">The sequence shown here is derived from an EMBL/GenBank/DDBJ whole genome shotgun (WGS) entry which is preliminary data.</text>
</comment>
<reference evidence="1 2" key="1">
    <citation type="journal article" date="2024" name="G3 (Bethesda)">
        <title>Genome assembly of Hibiscus sabdariffa L. provides insights into metabolisms of medicinal natural products.</title>
        <authorList>
            <person name="Kim T."/>
        </authorList>
    </citation>
    <scope>NUCLEOTIDE SEQUENCE [LARGE SCALE GENOMIC DNA]</scope>
    <source>
        <strain evidence="1">TK-2024</strain>
        <tissue evidence="1">Old leaves</tissue>
    </source>
</reference>
<dbReference type="EMBL" id="JBBPBN010000011">
    <property type="protein sequence ID" value="KAK9028735.1"/>
    <property type="molecule type" value="Genomic_DNA"/>
</dbReference>
<accession>A0ABR2SU04</accession>
<proteinExistence type="predicted"/>
<organism evidence="1 2">
    <name type="scientific">Hibiscus sabdariffa</name>
    <name type="common">roselle</name>
    <dbReference type="NCBI Taxonomy" id="183260"/>
    <lineage>
        <taxon>Eukaryota</taxon>
        <taxon>Viridiplantae</taxon>
        <taxon>Streptophyta</taxon>
        <taxon>Embryophyta</taxon>
        <taxon>Tracheophyta</taxon>
        <taxon>Spermatophyta</taxon>
        <taxon>Magnoliopsida</taxon>
        <taxon>eudicotyledons</taxon>
        <taxon>Gunneridae</taxon>
        <taxon>Pentapetalae</taxon>
        <taxon>rosids</taxon>
        <taxon>malvids</taxon>
        <taxon>Malvales</taxon>
        <taxon>Malvaceae</taxon>
        <taxon>Malvoideae</taxon>
        <taxon>Hibiscus</taxon>
    </lineage>
</organism>
<keyword evidence="2" id="KW-1185">Reference proteome</keyword>
<evidence type="ECO:0000313" key="2">
    <source>
        <dbReference type="Proteomes" id="UP001396334"/>
    </source>
</evidence>
<evidence type="ECO:0000313" key="1">
    <source>
        <dbReference type="EMBL" id="KAK9028735.1"/>
    </source>
</evidence>